<feature type="compositionally biased region" description="Basic and acidic residues" evidence="6">
    <location>
        <begin position="330"/>
        <end position="343"/>
    </location>
</feature>
<dbReference type="GO" id="GO:0030003">
    <property type="term" value="P:intracellular monoatomic cation homeostasis"/>
    <property type="evidence" value="ECO:0007669"/>
    <property type="project" value="TreeGrafter"/>
</dbReference>
<feature type="chain" id="PRO_5043820830" description="Zinc transporter foi" evidence="8">
    <location>
        <begin position="24"/>
        <end position="571"/>
    </location>
</feature>
<feature type="signal peptide" evidence="8">
    <location>
        <begin position="1"/>
        <end position="23"/>
    </location>
</feature>
<evidence type="ECO:0008006" key="11">
    <source>
        <dbReference type="Google" id="ProtNLM"/>
    </source>
</evidence>
<feature type="compositionally biased region" description="Basic and acidic residues" evidence="6">
    <location>
        <begin position="216"/>
        <end position="229"/>
    </location>
</feature>
<dbReference type="GO" id="GO:0005886">
    <property type="term" value="C:plasma membrane"/>
    <property type="evidence" value="ECO:0007669"/>
    <property type="project" value="TreeGrafter"/>
</dbReference>
<dbReference type="PANTHER" id="PTHR12191:SF37">
    <property type="entry name" value="ZINC TRANSPORTER FOI"/>
    <property type="match status" value="1"/>
</dbReference>
<evidence type="ECO:0000256" key="4">
    <source>
        <dbReference type="ARBA" id="ARBA00022989"/>
    </source>
</evidence>
<evidence type="ECO:0000256" key="6">
    <source>
        <dbReference type="SAM" id="MobiDB-lite"/>
    </source>
</evidence>
<protein>
    <recommendedName>
        <fullName evidence="11">Zinc transporter foi</fullName>
    </recommendedName>
</protein>
<feature type="region of interest" description="Disordered" evidence="6">
    <location>
        <begin position="112"/>
        <end position="166"/>
    </location>
</feature>
<dbReference type="GO" id="GO:0005385">
    <property type="term" value="F:zinc ion transmembrane transporter activity"/>
    <property type="evidence" value="ECO:0007669"/>
    <property type="project" value="TreeGrafter"/>
</dbReference>
<keyword evidence="10" id="KW-1185">Reference proteome</keyword>
<dbReference type="Proteomes" id="UP000827092">
    <property type="component" value="Unassembled WGS sequence"/>
</dbReference>
<evidence type="ECO:0000256" key="8">
    <source>
        <dbReference type="SAM" id="SignalP"/>
    </source>
</evidence>
<dbReference type="InterPro" id="IPR050799">
    <property type="entry name" value="ZIP_Transporter"/>
</dbReference>
<dbReference type="GO" id="GO:0071578">
    <property type="term" value="P:zinc ion import across plasma membrane"/>
    <property type="evidence" value="ECO:0007669"/>
    <property type="project" value="TreeGrafter"/>
</dbReference>
<name>A0AAV6VK19_9ARAC</name>
<comment type="caution">
    <text evidence="9">The sequence shown here is derived from an EMBL/GenBank/DDBJ whole genome shotgun (WGS) entry which is preliminary data.</text>
</comment>
<feature type="transmembrane region" description="Helical" evidence="7">
    <location>
        <begin position="542"/>
        <end position="562"/>
    </location>
</feature>
<comment type="subcellular location">
    <subcellularLocation>
        <location evidence="1">Membrane</location>
        <topology evidence="1">Multi-pass membrane protein</topology>
    </subcellularLocation>
</comment>
<dbReference type="Pfam" id="PF02535">
    <property type="entry name" value="Zip"/>
    <property type="match status" value="1"/>
</dbReference>
<accession>A0AAV6VK19</accession>
<evidence type="ECO:0000256" key="2">
    <source>
        <dbReference type="ARBA" id="ARBA00006939"/>
    </source>
</evidence>
<feature type="transmembrane region" description="Helical" evidence="7">
    <location>
        <begin position="242"/>
        <end position="267"/>
    </location>
</feature>
<evidence type="ECO:0000313" key="9">
    <source>
        <dbReference type="EMBL" id="KAG8196491.1"/>
    </source>
</evidence>
<feature type="compositionally biased region" description="Basic and acidic residues" evidence="6">
    <location>
        <begin position="190"/>
        <end position="202"/>
    </location>
</feature>
<comment type="similarity">
    <text evidence="2">Belongs to the ZIP transporter (TC 2.A.5) family.</text>
</comment>
<feature type="compositionally biased region" description="Basic and acidic residues" evidence="6">
    <location>
        <begin position="122"/>
        <end position="137"/>
    </location>
</feature>
<evidence type="ECO:0000256" key="3">
    <source>
        <dbReference type="ARBA" id="ARBA00022692"/>
    </source>
</evidence>
<sequence length="571" mass="62524">MLHRCMMCFSSSVICLLVVTCHGSMSHAYHTAHGNPGSEGANRIRDTSHLLPLNSSRHNQNSSGIELKVLSNSEDENQNIIAPTADNKLVATKSETVKNSLKFYTRRKRRGASERILLPLPKHTEETNLPENHHEDTPPNGQSHSPNTTHTNHPSSHRHEDHETSRIGVGNRLAKPAEEGLVHVHSLHNHEHDASHEHETEKHHHVHPCGDEEGFEGEHSHEPSADFHQHYKSSTQRASGRVWLYATLAVIAISFCGLISVTVIPIMQKWFYHTLLQFLVGLAIGSLSGDGLLHLMPHNSLRTKNMVPVQREESANNGSAGDKLSPPKKNSYEHVSEKDEKETIQMLQGEASPSRKDSNQSVHEVSFHGRSSFSLEPEVTVTYRPDSDSSVVVSEHHGHGHGHNHEIPQSVSAVAWMVIMGDGLHNFCDGLAIGAAFASGDADGISTTVAVFCHELPHELGDFAMLLKTGMKVKQALFYNLLSSVLCFIGMIIGVSLGNVHSATNWVFAGTAGMFLYIALVDMLPELAIPANSSGSTTISTLIVQVLGICIGISIMLLIALYEHELHSIVS</sequence>
<feature type="transmembrane region" description="Helical" evidence="7">
    <location>
        <begin position="477"/>
        <end position="497"/>
    </location>
</feature>
<gene>
    <name evidence="9" type="ORF">JTE90_012307</name>
</gene>
<feature type="compositionally biased region" description="Polar residues" evidence="6">
    <location>
        <begin position="359"/>
        <end position="369"/>
    </location>
</feature>
<evidence type="ECO:0000313" key="10">
    <source>
        <dbReference type="Proteomes" id="UP000827092"/>
    </source>
</evidence>
<dbReference type="PANTHER" id="PTHR12191">
    <property type="entry name" value="SOLUTE CARRIER FAMILY 39"/>
    <property type="match status" value="1"/>
</dbReference>
<dbReference type="AlphaFoldDB" id="A0AAV6VK19"/>
<keyword evidence="4 7" id="KW-1133">Transmembrane helix</keyword>
<dbReference type="EMBL" id="JAFNEN010000069">
    <property type="protein sequence ID" value="KAG8196491.1"/>
    <property type="molecule type" value="Genomic_DNA"/>
</dbReference>
<evidence type="ECO:0000256" key="1">
    <source>
        <dbReference type="ARBA" id="ARBA00004141"/>
    </source>
</evidence>
<evidence type="ECO:0000256" key="5">
    <source>
        <dbReference type="ARBA" id="ARBA00023136"/>
    </source>
</evidence>
<keyword evidence="8" id="KW-0732">Signal</keyword>
<keyword evidence="5 7" id="KW-0472">Membrane</keyword>
<dbReference type="InterPro" id="IPR003689">
    <property type="entry name" value="ZIP"/>
</dbReference>
<proteinExistence type="inferred from homology"/>
<reference evidence="9 10" key="1">
    <citation type="journal article" date="2022" name="Nat. Ecol. Evol.">
        <title>A masculinizing supergene underlies an exaggerated male reproductive morph in a spider.</title>
        <authorList>
            <person name="Hendrickx F."/>
            <person name="De Corte Z."/>
            <person name="Sonet G."/>
            <person name="Van Belleghem S.M."/>
            <person name="Kostlbacher S."/>
            <person name="Vangestel C."/>
        </authorList>
    </citation>
    <scope>NUCLEOTIDE SEQUENCE [LARGE SCALE GENOMIC DNA]</scope>
    <source>
        <strain evidence="9">W744_W776</strain>
    </source>
</reference>
<organism evidence="9 10">
    <name type="scientific">Oedothorax gibbosus</name>
    <dbReference type="NCBI Taxonomy" id="931172"/>
    <lineage>
        <taxon>Eukaryota</taxon>
        <taxon>Metazoa</taxon>
        <taxon>Ecdysozoa</taxon>
        <taxon>Arthropoda</taxon>
        <taxon>Chelicerata</taxon>
        <taxon>Arachnida</taxon>
        <taxon>Araneae</taxon>
        <taxon>Araneomorphae</taxon>
        <taxon>Entelegynae</taxon>
        <taxon>Araneoidea</taxon>
        <taxon>Linyphiidae</taxon>
        <taxon>Erigoninae</taxon>
        <taxon>Oedothorax</taxon>
    </lineage>
</organism>
<feature type="transmembrane region" description="Helical" evidence="7">
    <location>
        <begin position="503"/>
        <end position="521"/>
    </location>
</feature>
<feature type="region of interest" description="Disordered" evidence="6">
    <location>
        <begin position="312"/>
        <end position="369"/>
    </location>
</feature>
<evidence type="ECO:0000256" key="7">
    <source>
        <dbReference type="SAM" id="Phobius"/>
    </source>
</evidence>
<dbReference type="GO" id="GO:0140410">
    <property type="term" value="F:monoatomic cation:bicarbonate symporter activity"/>
    <property type="evidence" value="ECO:0007669"/>
    <property type="project" value="TreeGrafter"/>
</dbReference>
<keyword evidence="3 7" id="KW-0812">Transmembrane</keyword>
<feature type="compositionally biased region" description="Polar residues" evidence="6">
    <location>
        <begin position="139"/>
        <end position="154"/>
    </location>
</feature>
<feature type="region of interest" description="Disordered" evidence="6">
    <location>
        <begin position="190"/>
        <end position="232"/>
    </location>
</feature>